<dbReference type="Gene3D" id="1.25.40.10">
    <property type="entry name" value="Tetratricopeptide repeat domain"/>
    <property type="match status" value="1"/>
</dbReference>
<evidence type="ECO:0000313" key="2">
    <source>
        <dbReference type="EMBL" id="TPE61099.1"/>
    </source>
</evidence>
<dbReference type="InterPro" id="IPR011990">
    <property type="entry name" value="TPR-like_helical_dom_sf"/>
</dbReference>
<dbReference type="AlphaFoldDB" id="A0A501XKZ9"/>
<evidence type="ECO:0000256" key="1">
    <source>
        <dbReference type="SAM" id="SignalP"/>
    </source>
</evidence>
<reference evidence="2 3" key="1">
    <citation type="submission" date="2019-06" db="EMBL/GenBank/DDBJ databases">
        <authorList>
            <person name="Lee I."/>
            <person name="Jang G.I."/>
            <person name="Hwang C.Y."/>
        </authorList>
    </citation>
    <scope>NUCLEOTIDE SEQUENCE [LARGE SCALE GENOMIC DNA]</scope>
    <source>
        <strain evidence="2 3">PAMC 28131</strain>
    </source>
</reference>
<proteinExistence type="predicted"/>
<name>A0A501XKZ9_9SPHN</name>
<organism evidence="2 3">
    <name type="scientific">Sandaracinobacter neustonicus</name>
    <dbReference type="NCBI Taxonomy" id="1715348"/>
    <lineage>
        <taxon>Bacteria</taxon>
        <taxon>Pseudomonadati</taxon>
        <taxon>Pseudomonadota</taxon>
        <taxon>Alphaproteobacteria</taxon>
        <taxon>Sphingomonadales</taxon>
        <taxon>Sphingosinicellaceae</taxon>
        <taxon>Sandaracinobacter</taxon>
    </lineage>
</organism>
<keyword evidence="1" id="KW-0732">Signal</keyword>
<dbReference type="Proteomes" id="UP000319897">
    <property type="component" value="Unassembled WGS sequence"/>
</dbReference>
<keyword evidence="3" id="KW-1185">Reference proteome</keyword>
<comment type="caution">
    <text evidence="2">The sequence shown here is derived from an EMBL/GenBank/DDBJ whole genome shotgun (WGS) entry which is preliminary data.</text>
</comment>
<accession>A0A501XKZ9</accession>
<sequence length="502" mass="54960">MLIRLLMGLAMLFAAGAAQAGWLVAETAHFRIYSTMSEKRLRQEAAVLEDYHQLLELLTGRTFPADAPRLDIFLVAEQKQLAIVQPGVGKNVAGFYVSAPGGIFAVATEPDLDNIWSGGRDTLLHEYAHHFMMQMGGGTVPAWYREGFAEYVMTAAFRPDRIEYGGANRERYWILMNLPWEPLEKVLAGARNMGFGNFYAQSWLLTHYLNRVDGMQGKRNAYLKKVAEGGDPVEAFKTEVDPDLAKFQSRLRAYINGSGATLSRFKRTPPEPASVRVTALPKAADGALLPLLSMQMPQKAEDDAQSLARVREATARTPDDPWAKRAAAIAEAIAGDGAVAARTLDALLMESPDDADLLRWRASLYKADRPGASQADITAARKLLVRAWKAAPNDWQVLWAYGNSFPSRGKPLSESVLDVLWKAADLAPQVQALTMKTGVEMARAGHYEHAESLIAPNVNNPHSGGPMMLERNLLTALRSRDKEAVDAALLGLSMGQGNVGTD</sequence>
<protein>
    <recommendedName>
        <fullName evidence="4">DUF1570 domain-containing protein</fullName>
    </recommendedName>
</protein>
<feature type="chain" id="PRO_5021444435" description="DUF1570 domain-containing protein" evidence="1">
    <location>
        <begin position="21"/>
        <end position="502"/>
    </location>
</feature>
<feature type="signal peptide" evidence="1">
    <location>
        <begin position="1"/>
        <end position="20"/>
    </location>
</feature>
<evidence type="ECO:0000313" key="3">
    <source>
        <dbReference type="Proteomes" id="UP000319897"/>
    </source>
</evidence>
<dbReference type="SUPFAM" id="SSF48452">
    <property type="entry name" value="TPR-like"/>
    <property type="match status" value="1"/>
</dbReference>
<dbReference type="OrthoDB" id="5523615at2"/>
<dbReference type="EMBL" id="VFSU01000024">
    <property type="protein sequence ID" value="TPE61099.1"/>
    <property type="molecule type" value="Genomic_DNA"/>
</dbReference>
<evidence type="ECO:0008006" key="4">
    <source>
        <dbReference type="Google" id="ProtNLM"/>
    </source>
</evidence>
<dbReference type="RefSeq" id="WP_140928157.1">
    <property type="nucleotide sequence ID" value="NZ_VFSU01000024.1"/>
</dbReference>
<gene>
    <name evidence="2" type="ORF">FJQ54_09390</name>
</gene>